<keyword evidence="1" id="KW-0472">Membrane</keyword>
<accession>A0ABT8ZIC8</accession>
<comment type="caution">
    <text evidence="2">The sequence shown here is derived from an EMBL/GenBank/DDBJ whole genome shotgun (WGS) entry which is preliminary data.</text>
</comment>
<sequence length="440" mass="49269">MSQDSQADAHPFPHLLARSHALRASLSREMHIRKMPRLDTPSRTVQFMMIVDEEEARSSIAALRTLLAPDGPAPDAADRFFACRVGSLGFSWERHSEFITYSFIADGYGDPFDLSPFRAVSHWIDQLPGQVIRSTQIALVRQEPTSAMIATHFAPDDLISSDIAQGRARIWSDFRLHDNGFGRLLIEDRGLEGAEPALLVQRMQELGNYRKIALLGLPEAQQATPVLAALERRLTEVTAQVAAPDADADAVLEQLSMLSAELAQIIARTRYRMSATHAYAELCFDRIRRLEVAAVRGYRSLDDFTERRLLPAMRTCDAFSRRLEDLSQRIAWTSAMLRTRVDTALARRNRDLLASMDRRTGLQLRLQHTVEGLSVVAISYYALGLWHHLKEAIEHQGAHLPGWVDLALIPAIIGAVFLGLRQIKKVKRPPSTRGGETDIA</sequence>
<keyword evidence="1" id="KW-1133">Transmembrane helix</keyword>
<dbReference type="Proteomes" id="UP001176471">
    <property type="component" value="Unassembled WGS sequence"/>
</dbReference>
<dbReference type="RefSeq" id="WP_304534782.1">
    <property type="nucleotide sequence ID" value="NZ_JAUQOM010000001.1"/>
</dbReference>
<gene>
    <name evidence="2" type="ORF">Q4610_04455</name>
</gene>
<feature type="transmembrane region" description="Helical" evidence="1">
    <location>
        <begin position="400"/>
        <end position="420"/>
    </location>
</feature>
<keyword evidence="3" id="KW-1185">Reference proteome</keyword>
<evidence type="ECO:0000256" key="1">
    <source>
        <dbReference type="SAM" id="Phobius"/>
    </source>
</evidence>
<organism evidence="2 3">
    <name type="scientific">Sphingobium cyanobacteriorum</name>
    <dbReference type="NCBI Taxonomy" id="3063954"/>
    <lineage>
        <taxon>Bacteria</taxon>
        <taxon>Pseudomonadati</taxon>
        <taxon>Pseudomonadota</taxon>
        <taxon>Alphaproteobacteria</taxon>
        <taxon>Sphingomonadales</taxon>
        <taxon>Sphingomonadaceae</taxon>
        <taxon>Sphingobium</taxon>
    </lineage>
</organism>
<evidence type="ECO:0000313" key="2">
    <source>
        <dbReference type="EMBL" id="MDO7834290.1"/>
    </source>
</evidence>
<keyword evidence="1" id="KW-0812">Transmembrane</keyword>
<dbReference type="EMBL" id="JAUQOM010000001">
    <property type="protein sequence ID" value="MDO7834290.1"/>
    <property type="molecule type" value="Genomic_DNA"/>
</dbReference>
<dbReference type="InterPro" id="IPR021830">
    <property type="entry name" value="DUF3422"/>
</dbReference>
<protein>
    <submittedName>
        <fullName evidence="2">DUF3422 domain-containing protein</fullName>
    </submittedName>
</protein>
<dbReference type="Pfam" id="PF11902">
    <property type="entry name" value="DUF3422"/>
    <property type="match status" value="1"/>
</dbReference>
<reference evidence="2" key="1">
    <citation type="submission" date="2023-07" db="EMBL/GenBank/DDBJ databases">
        <title>Bacterial whole genome sequence for Sphingobium sp. HBC34.</title>
        <authorList>
            <person name="Le V."/>
            <person name="Ko S.-R."/>
            <person name="Ahn C.-Y."/>
            <person name="Oh H.-M."/>
        </authorList>
    </citation>
    <scope>NUCLEOTIDE SEQUENCE</scope>
    <source>
        <strain evidence="2">HBC34</strain>
    </source>
</reference>
<proteinExistence type="predicted"/>
<name>A0ABT8ZIC8_9SPHN</name>
<evidence type="ECO:0000313" key="3">
    <source>
        <dbReference type="Proteomes" id="UP001176471"/>
    </source>
</evidence>